<feature type="region of interest" description="Disordered" evidence="1">
    <location>
        <begin position="493"/>
        <end position="526"/>
    </location>
</feature>
<organism evidence="2 3">
    <name type="scientific">Cladobotryum mycophilum</name>
    <dbReference type="NCBI Taxonomy" id="491253"/>
    <lineage>
        <taxon>Eukaryota</taxon>
        <taxon>Fungi</taxon>
        <taxon>Dikarya</taxon>
        <taxon>Ascomycota</taxon>
        <taxon>Pezizomycotina</taxon>
        <taxon>Sordariomycetes</taxon>
        <taxon>Hypocreomycetidae</taxon>
        <taxon>Hypocreales</taxon>
        <taxon>Hypocreaceae</taxon>
        <taxon>Cladobotryum</taxon>
    </lineage>
</organism>
<evidence type="ECO:0000313" key="3">
    <source>
        <dbReference type="Proteomes" id="UP001338125"/>
    </source>
</evidence>
<dbReference type="PANTHER" id="PTHR22794">
    <property type="entry name" value="THAP DOMAIN PROTEIN 11"/>
    <property type="match status" value="1"/>
</dbReference>
<protein>
    <submittedName>
        <fullName evidence="2">Uncharacterized protein</fullName>
    </submittedName>
</protein>
<keyword evidence="3" id="KW-1185">Reference proteome</keyword>
<feature type="region of interest" description="Disordered" evidence="1">
    <location>
        <begin position="279"/>
        <end position="334"/>
    </location>
</feature>
<proteinExistence type="predicted"/>
<feature type="compositionally biased region" description="Basic residues" evidence="1">
    <location>
        <begin position="55"/>
        <end position="65"/>
    </location>
</feature>
<feature type="compositionally biased region" description="Acidic residues" evidence="1">
    <location>
        <begin position="180"/>
        <end position="189"/>
    </location>
</feature>
<name>A0ABR0ST72_9HYPO</name>
<comment type="caution">
    <text evidence="2">The sequence shown here is derived from an EMBL/GenBank/DDBJ whole genome shotgun (WGS) entry which is preliminary data.</text>
</comment>
<evidence type="ECO:0000313" key="2">
    <source>
        <dbReference type="EMBL" id="KAK5995224.1"/>
    </source>
</evidence>
<evidence type="ECO:0000256" key="1">
    <source>
        <dbReference type="SAM" id="MobiDB-lite"/>
    </source>
</evidence>
<dbReference type="EMBL" id="JAVFKD010000004">
    <property type="protein sequence ID" value="KAK5995224.1"/>
    <property type="molecule type" value="Genomic_DNA"/>
</dbReference>
<feature type="compositionally biased region" description="Polar residues" evidence="1">
    <location>
        <begin position="192"/>
        <end position="241"/>
    </location>
</feature>
<feature type="region of interest" description="Disordered" evidence="1">
    <location>
        <begin position="1"/>
        <end position="245"/>
    </location>
</feature>
<dbReference type="PANTHER" id="PTHR22794:SF2">
    <property type="entry name" value="THAP DOMAIN-CONTAINING PROTEIN 11"/>
    <property type="match status" value="1"/>
</dbReference>
<sequence length="567" mass="61112">MATERDVDSAPASASAAATTEGQSKRPSLNHRASDHSDTNNNNNNNNTSAAPQQRQKHQKQRRVGGLHGRVPSNNKGLHKQHANSSKVNLNRRQASPTEAENQIPQRPAPPHRRATSEVKLTHNSSSSNVPKAPSQSNLKRNRSHVEVSKRNRSSEKLNRTSSGTGINKANKNQVHFDLGSDDQEDEWVDASGSNSPYLSRKGSINSSTQSSVKPAESAASSRPQTPSEPAQLESSSSERSTAQHKEYLTSRLLQRSASSTQVAPPKMSTDIVQAVSTHVSPVSTEHDTSPPAGSHEDGLTSRFVEVPGSGITSEGSFYNPARGGSHRSEILPRRPHSVINFSQSHEYSDMPPPLPRAVDDEITVLVPTAAKRTSVPAETSRTQQKLNLQRASSTIEPGQSVTGVVGVVGASPLIGVGDAGHDGGNSRDPRVGKLLERHGMEYLVVRRHQNPIARSLNRLGRLPSVERIKRIPRTNTGSTTNSRRSVDLPVRHIRNTSGPDGRGAVTPKRAASIRTNGVGSSFEGDDMHRLSERLSGSSLVGEEEDGTAALLRNLWEKPMDLSASTD</sequence>
<gene>
    <name evidence="2" type="ORF">PT974_03622</name>
</gene>
<feature type="compositionally biased region" description="Basic and acidic residues" evidence="1">
    <location>
        <begin position="144"/>
        <end position="159"/>
    </location>
</feature>
<feature type="compositionally biased region" description="Polar residues" evidence="1">
    <location>
        <begin position="160"/>
        <end position="174"/>
    </location>
</feature>
<feature type="compositionally biased region" description="Basic and acidic residues" evidence="1">
    <location>
        <begin position="285"/>
        <end position="300"/>
    </location>
</feature>
<feature type="compositionally biased region" description="Polar residues" evidence="1">
    <location>
        <begin position="122"/>
        <end position="139"/>
    </location>
</feature>
<feature type="compositionally biased region" description="Polar residues" evidence="1">
    <location>
        <begin position="83"/>
        <end position="105"/>
    </location>
</feature>
<feature type="compositionally biased region" description="Low complexity" evidence="1">
    <location>
        <begin position="9"/>
        <end position="18"/>
    </location>
</feature>
<accession>A0ABR0ST72</accession>
<dbReference type="Proteomes" id="UP001338125">
    <property type="component" value="Unassembled WGS sequence"/>
</dbReference>
<reference evidence="2 3" key="1">
    <citation type="submission" date="2024-01" db="EMBL/GenBank/DDBJ databases">
        <title>Complete genome of Cladobotryum mycophilum ATHUM6906.</title>
        <authorList>
            <person name="Christinaki A.C."/>
            <person name="Myridakis A.I."/>
            <person name="Kouvelis V.N."/>
        </authorList>
    </citation>
    <scope>NUCLEOTIDE SEQUENCE [LARGE SCALE GENOMIC DNA]</scope>
    <source>
        <strain evidence="2 3">ATHUM6906</strain>
    </source>
</reference>